<dbReference type="AlphaFoldDB" id="A0A4Y6V0I6"/>
<dbReference type="RefSeq" id="WP_141448804.1">
    <property type="nucleotide sequence ID" value="NZ_CP041217.1"/>
</dbReference>
<keyword evidence="5" id="KW-0131">Cell cycle</keyword>
<keyword evidence="7" id="KW-1185">Reference proteome</keyword>
<dbReference type="InterPro" id="IPR019933">
    <property type="entry name" value="DivIVA_domain"/>
</dbReference>
<dbReference type="KEGG" id="saca:FFV09_16255"/>
<dbReference type="InterPro" id="IPR007793">
    <property type="entry name" value="DivIVA_fam"/>
</dbReference>
<organism evidence="6 7">
    <name type="scientific">Saccharibacillus brassicae</name>
    <dbReference type="NCBI Taxonomy" id="2583377"/>
    <lineage>
        <taxon>Bacteria</taxon>
        <taxon>Bacillati</taxon>
        <taxon>Bacillota</taxon>
        <taxon>Bacilli</taxon>
        <taxon>Bacillales</taxon>
        <taxon>Paenibacillaceae</taxon>
        <taxon>Saccharibacillus</taxon>
    </lineage>
</organism>
<evidence type="ECO:0000313" key="6">
    <source>
        <dbReference type="EMBL" id="QDH22260.1"/>
    </source>
</evidence>
<evidence type="ECO:0000256" key="2">
    <source>
        <dbReference type="ARBA" id="ARBA00022490"/>
    </source>
</evidence>
<keyword evidence="3" id="KW-0132">Cell division</keyword>
<dbReference type="GO" id="GO:0005737">
    <property type="term" value="C:cytoplasm"/>
    <property type="evidence" value="ECO:0007669"/>
    <property type="project" value="UniProtKB-SubCell"/>
</dbReference>
<sequence>MEEQYRRQLEEQKRLFKQLGIKLDALQIHEKDFPVKMRGYTKEDVDAFLDDIILDYERFYQVISDLLDKYNALQRRQGYDLEKKDAEIARLMEKAKVQDYLVDRRIVEEAVQEMERTLQAAKRRIRPGTGDSYSDPY</sequence>
<evidence type="ECO:0000256" key="4">
    <source>
        <dbReference type="ARBA" id="ARBA00023054"/>
    </source>
</evidence>
<evidence type="ECO:0000256" key="1">
    <source>
        <dbReference type="ARBA" id="ARBA00004496"/>
    </source>
</evidence>
<dbReference type="OrthoDB" id="389699at2"/>
<dbReference type="GO" id="GO:0051301">
    <property type="term" value="P:cell division"/>
    <property type="evidence" value="ECO:0007669"/>
    <property type="project" value="UniProtKB-KW"/>
</dbReference>
<evidence type="ECO:0000256" key="5">
    <source>
        <dbReference type="ARBA" id="ARBA00023306"/>
    </source>
</evidence>
<reference evidence="6 7" key="1">
    <citation type="submission" date="2019-06" db="EMBL/GenBank/DDBJ databases">
        <title>Saccharibacillus brassicae sp. nov., an endophytic bacterium isolated from Chinese cabbage seeds (Brassica pekinensis).</title>
        <authorList>
            <person name="Jiang L."/>
            <person name="Lee J."/>
            <person name="Kim S.W."/>
        </authorList>
    </citation>
    <scope>NUCLEOTIDE SEQUENCE [LARGE SCALE GENOMIC DNA]</scope>
    <source>
        <strain evidence="7">KCTC 43072 / ATSA2</strain>
    </source>
</reference>
<dbReference type="NCBIfam" id="TIGR03544">
    <property type="entry name" value="DivI1A_domain"/>
    <property type="match status" value="1"/>
</dbReference>
<comment type="subcellular location">
    <subcellularLocation>
        <location evidence="1">Cytoplasm</location>
    </subcellularLocation>
</comment>
<dbReference type="PANTHER" id="PTHR35794">
    <property type="entry name" value="CELL DIVISION PROTEIN DIVIVA"/>
    <property type="match status" value="1"/>
</dbReference>
<dbReference type="Gene3D" id="6.10.250.660">
    <property type="match status" value="1"/>
</dbReference>
<name>A0A4Y6V0I6_SACBS</name>
<proteinExistence type="predicted"/>
<gene>
    <name evidence="6" type="ORF">FFV09_16255</name>
</gene>
<keyword evidence="4" id="KW-0175">Coiled coil</keyword>
<dbReference type="PANTHER" id="PTHR35794:SF1">
    <property type="entry name" value="CELL CYCLE PROTEIN GPSB"/>
    <property type="match status" value="1"/>
</dbReference>
<keyword evidence="2" id="KW-0963">Cytoplasm</keyword>
<evidence type="ECO:0000313" key="7">
    <source>
        <dbReference type="Proteomes" id="UP000316968"/>
    </source>
</evidence>
<accession>A0A4Y6V0I6</accession>
<protein>
    <submittedName>
        <fullName evidence="6">DivIVA domain-containing protein</fullName>
    </submittedName>
</protein>
<dbReference type="Proteomes" id="UP000316968">
    <property type="component" value="Chromosome"/>
</dbReference>
<dbReference type="Pfam" id="PF05103">
    <property type="entry name" value="DivIVA"/>
    <property type="match status" value="1"/>
</dbReference>
<dbReference type="EMBL" id="CP041217">
    <property type="protein sequence ID" value="QDH22260.1"/>
    <property type="molecule type" value="Genomic_DNA"/>
</dbReference>
<evidence type="ECO:0000256" key="3">
    <source>
        <dbReference type="ARBA" id="ARBA00022618"/>
    </source>
</evidence>